<comment type="similarity">
    <text evidence="2">Belongs to the ORC3 family.</text>
</comment>
<evidence type="ECO:0000256" key="3">
    <source>
        <dbReference type="ARBA" id="ARBA00022705"/>
    </source>
</evidence>
<evidence type="ECO:0000313" key="8">
    <source>
        <dbReference type="EMBL" id="KAK2626703.1"/>
    </source>
</evidence>
<dbReference type="EMBL" id="JAUBYV010000005">
    <property type="protein sequence ID" value="KAK2626703.1"/>
    <property type="molecule type" value="Genomic_DNA"/>
</dbReference>
<dbReference type="Pfam" id="PF18137">
    <property type="entry name" value="WHD_ORC"/>
    <property type="match status" value="1"/>
</dbReference>
<organism evidence="8 9">
    <name type="scientific">Diplocarpon rosae</name>
    <dbReference type="NCBI Taxonomy" id="946125"/>
    <lineage>
        <taxon>Eukaryota</taxon>
        <taxon>Fungi</taxon>
        <taxon>Dikarya</taxon>
        <taxon>Ascomycota</taxon>
        <taxon>Pezizomycotina</taxon>
        <taxon>Leotiomycetes</taxon>
        <taxon>Helotiales</taxon>
        <taxon>Drepanopezizaceae</taxon>
        <taxon>Diplocarpon</taxon>
    </lineage>
</organism>
<comment type="caution">
    <text evidence="8">The sequence shown here is derived from an EMBL/GenBank/DDBJ whole genome shotgun (WGS) entry which is preliminary data.</text>
</comment>
<keyword evidence="5" id="KW-0539">Nucleus</keyword>
<keyword evidence="3" id="KW-0235">DNA replication</keyword>
<comment type="subcellular location">
    <subcellularLocation>
        <location evidence="1">Nucleus</location>
    </subcellularLocation>
</comment>
<evidence type="ECO:0000259" key="6">
    <source>
        <dbReference type="Pfam" id="PF07034"/>
    </source>
</evidence>
<dbReference type="Pfam" id="PF07034">
    <property type="entry name" value="ORC3_N"/>
    <property type="match status" value="1"/>
</dbReference>
<evidence type="ECO:0008006" key="10">
    <source>
        <dbReference type="Google" id="ProtNLM"/>
    </source>
</evidence>
<keyword evidence="9" id="KW-1185">Reference proteome</keyword>
<dbReference type="InterPro" id="IPR045667">
    <property type="entry name" value="ORC3_N"/>
</dbReference>
<feature type="domain" description="Origin recognition complex subunit 3 N-terminal" evidence="6">
    <location>
        <begin position="42"/>
        <end position="327"/>
    </location>
</feature>
<keyword evidence="4" id="KW-0238">DNA-binding</keyword>
<dbReference type="GO" id="GO:0031261">
    <property type="term" value="C:DNA replication preinitiation complex"/>
    <property type="evidence" value="ECO:0007669"/>
    <property type="project" value="TreeGrafter"/>
</dbReference>
<dbReference type="InterPro" id="IPR040855">
    <property type="entry name" value="ORC_WH_C"/>
</dbReference>
<evidence type="ECO:0000256" key="2">
    <source>
        <dbReference type="ARBA" id="ARBA00010977"/>
    </source>
</evidence>
<protein>
    <recommendedName>
        <fullName evidence="10">Origin recognition complex subunit 3</fullName>
    </recommendedName>
</protein>
<dbReference type="InterPro" id="IPR020795">
    <property type="entry name" value="ORC3"/>
</dbReference>
<gene>
    <name evidence="8" type="ORF">QTJ16_003878</name>
</gene>
<dbReference type="PANTHER" id="PTHR12748:SF0">
    <property type="entry name" value="ORIGIN RECOGNITION COMPLEX SUBUNIT 3"/>
    <property type="match status" value="1"/>
</dbReference>
<evidence type="ECO:0000313" key="9">
    <source>
        <dbReference type="Proteomes" id="UP001285354"/>
    </source>
</evidence>
<accession>A0AAD9WDY8</accession>
<evidence type="ECO:0000256" key="5">
    <source>
        <dbReference type="ARBA" id="ARBA00023242"/>
    </source>
</evidence>
<proteinExistence type="inferred from homology"/>
<dbReference type="GO" id="GO:0005656">
    <property type="term" value="C:nuclear pre-replicative complex"/>
    <property type="evidence" value="ECO:0007669"/>
    <property type="project" value="TreeGrafter"/>
</dbReference>
<dbReference type="PANTHER" id="PTHR12748">
    <property type="entry name" value="ORIGIN RECOGNITION COMPLEX SUBUNIT 3"/>
    <property type="match status" value="1"/>
</dbReference>
<dbReference type="GO" id="GO:0005664">
    <property type="term" value="C:nuclear origin of replication recognition complex"/>
    <property type="evidence" value="ECO:0007669"/>
    <property type="project" value="InterPro"/>
</dbReference>
<dbReference type="Proteomes" id="UP001285354">
    <property type="component" value="Unassembled WGS sequence"/>
</dbReference>
<evidence type="ECO:0000259" key="7">
    <source>
        <dbReference type="Pfam" id="PF18137"/>
    </source>
</evidence>
<evidence type="ECO:0000256" key="1">
    <source>
        <dbReference type="ARBA" id="ARBA00004123"/>
    </source>
</evidence>
<sequence>MSEIDEENSLAGHDTEHQTAYVYVPASVLDKQSTRPTKKRKIGKTRSSISDIQDAKTFTFEPLLEGLETPQCISVRKAHFERFWAETEGRVQSILDEANEDTLTEVTEFVNVSKQIRSLNIATGFVVTGPNITSQGLLFRQLSTRLGEKVGGPVVTLRSGDASNLKAVLKKVIRDVTSRKKSDEDEDEGFPSKKDAPVVVAFQDSEAFDSNLLAELISIFSSWKDRIPFVLLFGIATSIDLFHERLPRAASRCLEGRQFNVEQIDSLLERIFLKAVAGAEAALRLGAGLLSTLLDRQEDHVQSIQSFIAALKYAYMCHFYGNPLSILTGQTKNWSIINIMQPRHLELLRMLPSFKKLTEKLVGARKLTRVRGLLEDDNLLRQEVSDSLALASVETTRILRTMHLVASCSSVSVSKIELYIAIFQGNFIDSEYIRSMIDSIKRMGPEDLVEFLRRLIRCIEEGSSEMDLEEWADDAAQFICEISSIQSQIFSLLEESKATGKPVRSSYAIHSKGVRTTVIAQRVQLSYENSTLSAQDKEFTGLVDSISGLLLDHFTCGNPQDMFLNEIWLFNSTSPYTDYFSPRPRTSIERALSAPFDYLTCACCDPSEGLSSNHPATAILYQMYLETGSLINIFDLWSAFFEMISGGDHQKIDERDGLVLFYRALADLKSLGMVRQSKKKANHLAKVAWKGL</sequence>
<dbReference type="CDD" id="cd20704">
    <property type="entry name" value="Orc3"/>
    <property type="match status" value="2"/>
</dbReference>
<evidence type="ECO:0000256" key="4">
    <source>
        <dbReference type="ARBA" id="ARBA00023125"/>
    </source>
</evidence>
<name>A0AAD9WDY8_9HELO</name>
<reference evidence="8" key="1">
    <citation type="submission" date="2023-06" db="EMBL/GenBank/DDBJ databases">
        <title>Draft genome of Marssonina rosae.</title>
        <authorList>
            <person name="Cheng Q."/>
        </authorList>
    </citation>
    <scope>NUCLEOTIDE SEQUENCE</scope>
    <source>
        <strain evidence="8">R4</strain>
    </source>
</reference>
<dbReference type="GO" id="GO:0003688">
    <property type="term" value="F:DNA replication origin binding"/>
    <property type="evidence" value="ECO:0007669"/>
    <property type="project" value="TreeGrafter"/>
</dbReference>
<dbReference type="GO" id="GO:0006270">
    <property type="term" value="P:DNA replication initiation"/>
    <property type="evidence" value="ECO:0007669"/>
    <property type="project" value="TreeGrafter"/>
</dbReference>
<feature type="domain" description="Origin recognition complex subunit 3 winged helix C-terminal" evidence="7">
    <location>
        <begin position="585"/>
        <end position="689"/>
    </location>
</feature>
<dbReference type="AlphaFoldDB" id="A0AAD9WDY8"/>